<dbReference type="AlphaFoldDB" id="A0A918PLM7"/>
<sequence>MAWTIRRNFSGMRLDEAECRSQDVHRHPDFVRGSLQKAQIGDTTGPLQTRDRRCRAAESAAEIGLPPPAPASAQLDQASWVALRHE</sequence>
<accession>A0A918PLM7</accession>
<evidence type="ECO:0000313" key="3">
    <source>
        <dbReference type="Proteomes" id="UP000622166"/>
    </source>
</evidence>
<protein>
    <submittedName>
        <fullName evidence="2">Uncharacterized protein</fullName>
    </submittedName>
</protein>
<feature type="region of interest" description="Disordered" evidence="1">
    <location>
        <begin position="32"/>
        <end position="74"/>
    </location>
</feature>
<proteinExistence type="predicted"/>
<name>A0A918PLM7_9ACTN</name>
<evidence type="ECO:0000313" key="2">
    <source>
        <dbReference type="EMBL" id="GGZ15154.1"/>
    </source>
</evidence>
<keyword evidence="3" id="KW-1185">Reference proteome</keyword>
<evidence type="ECO:0000256" key="1">
    <source>
        <dbReference type="SAM" id="MobiDB-lite"/>
    </source>
</evidence>
<organism evidence="2 3">
    <name type="scientific">Streptomyces poonensis</name>
    <dbReference type="NCBI Taxonomy" id="68255"/>
    <lineage>
        <taxon>Bacteria</taxon>
        <taxon>Bacillati</taxon>
        <taxon>Actinomycetota</taxon>
        <taxon>Actinomycetes</taxon>
        <taxon>Kitasatosporales</taxon>
        <taxon>Streptomycetaceae</taxon>
        <taxon>Streptomyces</taxon>
    </lineage>
</organism>
<reference evidence="2" key="1">
    <citation type="journal article" date="2014" name="Int. J. Syst. Evol. Microbiol.">
        <title>Complete genome sequence of Corynebacterium casei LMG S-19264T (=DSM 44701T), isolated from a smear-ripened cheese.</title>
        <authorList>
            <consortium name="US DOE Joint Genome Institute (JGI-PGF)"/>
            <person name="Walter F."/>
            <person name="Albersmeier A."/>
            <person name="Kalinowski J."/>
            <person name="Ruckert C."/>
        </authorList>
    </citation>
    <scope>NUCLEOTIDE SEQUENCE</scope>
    <source>
        <strain evidence="2">JCM 4815</strain>
    </source>
</reference>
<dbReference type="EMBL" id="BMVW01000007">
    <property type="protein sequence ID" value="GGZ15154.1"/>
    <property type="molecule type" value="Genomic_DNA"/>
</dbReference>
<gene>
    <name evidence="2" type="ORF">GCM10010365_38540</name>
</gene>
<reference evidence="2" key="2">
    <citation type="submission" date="2020-09" db="EMBL/GenBank/DDBJ databases">
        <authorList>
            <person name="Sun Q."/>
            <person name="Ohkuma M."/>
        </authorList>
    </citation>
    <scope>NUCLEOTIDE SEQUENCE</scope>
    <source>
        <strain evidence="2">JCM 4815</strain>
    </source>
</reference>
<dbReference type="Proteomes" id="UP000622166">
    <property type="component" value="Unassembled WGS sequence"/>
</dbReference>
<comment type="caution">
    <text evidence="2">The sequence shown here is derived from an EMBL/GenBank/DDBJ whole genome shotgun (WGS) entry which is preliminary data.</text>
</comment>